<dbReference type="Gene3D" id="3.30.1240.10">
    <property type="match status" value="1"/>
</dbReference>
<dbReference type="NCBIfam" id="TIGR01484">
    <property type="entry name" value="HAD-SF-IIB"/>
    <property type="match status" value="1"/>
</dbReference>
<dbReference type="NCBIfam" id="TIGR00099">
    <property type="entry name" value="Cof-subfamily"/>
    <property type="match status" value="1"/>
</dbReference>
<dbReference type="PANTHER" id="PTHR10000">
    <property type="entry name" value="PHOSPHOSERINE PHOSPHATASE"/>
    <property type="match status" value="1"/>
</dbReference>
<dbReference type="Gene3D" id="3.40.50.1000">
    <property type="entry name" value="HAD superfamily/HAD-like"/>
    <property type="match status" value="1"/>
</dbReference>
<dbReference type="SFLD" id="SFLDG01144">
    <property type="entry name" value="C2.B.4:_PGP_Like"/>
    <property type="match status" value="1"/>
</dbReference>
<dbReference type="InterPro" id="IPR000150">
    <property type="entry name" value="Cof"/>
</dbReference>
<keyword evidence="2" id="KW-1185">Reference proteome</keyword>
<dbReference type="PROSITE" id="PS01228">
    <property type="entry name" value="COF_1"/>
    <property type="match status" value="1"/>
</dbReference>
<evidence type="ECO:0000313" key="2">
    <source>
        <dbReference type="Proteomes" id="UP000601522"/>
    </source>
</evidence>
<dbReference type="EMBL" id="JACRTK010000004">
    <property type="protein sequence ID" value="MBC8591464.1"/>
    <property type="molecule type" value="Genomic_DNA"/>
</dbReference>
<dbReference type="PROSITE" id="PS01229">
    <property type="entry name" value="COF_2"/>
    <property type="match status" value="1"/>
</dbReference>
<gene>
    <name evidence="1" type="ORF">H8689_10110</name>
</gene>
<dbReference type="RefSeq" id="WP_249324327.1">
    <property type="nucleotide sequence ID" value="NZ_JACRTK010000004.1"/>
</dbReference>
<name>A0A926IMR3_9FIRM</name>
<reference evidence="1 2" key="1">
    <citation type="submission" date="2020-08" db="EMBL/GenBank/DDBJ databases">
        <title>Genome public.</title>
        <authorList>
            <person name="Liu C."/>
            <person name="Sun Q."/>
        </authorList>
    </citation>
    <scope>NUCLEOTIDE SEQUENCE [LARGE SCALE GENOMIC DNA]</scope>
    <source>
        <strain evidence="1 2">NSJ-26</strain>
    </source>
</reference>
<dbReference type="GO" id="GO:0005829">
    <property type="term" value="C:cytosol"/>
    <property type="evidence" value="ECO:0007669"/>
    <property type="project" value="TreeGrafter"/>
</dbReference>
<accession>A0A926IMR3</accession>
<dbReference type="SUPFAM" id="SSF56784">
    <property type="entry name" value="HAD-like"/>
    <property type="match status" value="1"/>
</dbReference>
<dbReference type="GO" id="GO:0000287">
    <property type="term" value="F:magnesium ion binding"/>
    <property type="evidence" value="ECO:0007669"/>
    <property type="project" value="TreeGrafter"/>
</dbReference>
<dbReference type="GO" id="GO:0016791">
    <property type="term" value="F:phosphatase activity"/>
    <property type="evidence" value="ECO:0007669"/>
    <property type="project" value="UniProtKB-ARBA"/>
</dbReference>
<sequence>MSFKLIAIDMDGTLLNSQNEVSQRTRRAIEAASEKGVYVVLATGRILKSATNYSDDLNLYKPIIASNGALIVDENKNILYEKTMDKSIVEKIIELGTKNQIYYHLYSEDSFYSRVYVEEIAQFYNTKSMAKSEINFKLFKEPREIIEDKDLKIFKFIFIDEDSDKLNRFRNELNTLGNLNICSSWSNNIEVMDREVSKGNSLRYLSKILNIPREQIIAIGDNENDLSMIDYAGLGVAMGNGEEIVKSAADMITSTNDEDGVAKVIEKYILGIGD</sequence>
<dbReference type="AlphaFoldDB" id="A0A926IMR3"/>
<dbReference type="InterPro" id="IPR023214">
    <property type="entry name" value="HAD_sf"/>
</dbReference>
<dbReference type="SFLD" id="SFLDG01140">
    <property type="entry name" value="C2.B:_Phosphomannomutase_and_P"/>
    <property type="match status" value="1"/>
</dbReference>
<dbReference type="Proteomes" id="UP000601522">
    <property type="component" value="Unassembled WGS sequence"/>
</dbReference>
<proteinExistence type="predicted"/>
<dbReference type="PRINTS" id="PR00119">
    <property type="entry name" value="CATATPASE"/>
</dbReference>
<protein>
    <submittedName>
        <fullName evidence="1">HAD family phosphatase</fullName>
    </submittedName>
</protein>
<dbReference type="PANTHER" id="PTHR10000:SF8">
    <property type="entry name" value="HAD SUPERFAMILY HYDROLASE-LIKE, TYPE 3"/>
    <property type="match status" value="1"/>
</dbReference>
<dbReference type="SFLD" id="SFLDS00003">
    <property type="entry name" value="Haloacid_Dehalogenase"/>
    <property type="match status" value="1"/>
</dbReference>
<evidence type="ECO:0000313" key="1">
    <source>
        <dbReference type="EMBL" id="MBC8591464.1"/>
    </source>
</evidence>
<organism evidence="1 2">
    <name type="scientific">Wansuia hejianensis</name>
    <dbReference type="NCBI Taxonomy" id="2763667"/>
    <lineage>
        <taxon>Bacteria</taxon>
        <taxon>Bacillati</taxon>
        <taxon>Bacillota</taxon>
        <taxon>Clostridia</taxon>
        <taxon>Lachnospirales</taxon>
        <taxon>Lachnospiraceae</taxon>
        <taxon>Wansuia</taxon>
    </lineage>
</organism>
<dbReference type="InterPro" id="IPR006379">
    <property type="entry name" value="HAD-SF_hydro_IIB"/>
</dbReference>
<comment type="caution">
    <text evidence="1">The sequence shown here is derived from an EMBL/GenBank/DDBJ whole genome shotgun (WGS) entry which is preliminary data.</text>
</comment>
<dbReference type="InterPro" id="IPR036412">
    <property type="entry name" value="HAD-like_sf"/>
</dbReference>
<dbReference type="CDD" id="cd07516">
    <property type="entry name" value="HAD_Pase"/>
    <property type="match status" value="1"/>
</dbReference>
<dbReference type="Pfam" id="PF08282">
    <property type="entry name" value="Hydrolase_3"/>
    <property type="match status" value="1"/>
</dbReference>